<feature type="chain" id="PRO_5041386453" description="Malectin-like domain-containing protein" evidence="2">
    <location>
        <begin position="29"/>
        <end position="408"/>
    </location>
</feature>
<evidence type="ECO:0000256" key="1">
    <source>
        <dbReference type="ARBA" id="ARBA00004167"/>
    </source>
</evidence>
<organism evidence="4 5">
    <name type="scientific">Papaver nudicaule</name>
    <name type="common">Iceland poppy</name>
    <dbReference type="NCBI Taxonomy" id="74823"/>
    <lineage>
        <taxon>Eukaryota</taxon>
        <taxon>Viridiplantae</taxon>
        <taxon>Streptophyta</taxon>
        <taxon>Embryophyta</taxon>
        <taxon>Tracheophyta</taxon>
        <taxon>Spermatophyta</taxon>
        <taxon>Magnoliopsida</taxon>
        <taxon>Ranunculales</taxon>
        <taxon>Papaveraceae</taxon>
        <taxon>Papaveroideae</taxon>
        <taxon>Papaver</taxon>
    </lineage>
</organism>
<protein>
    <recommendedName>
        <fullName evidence="3">Malectin-like domain-containing protein</fullName>
    </recommendedName>
</protein>
<name>A0AA41SIB9_PAPNU</name>
<accession>A0AA41SIB9</accession>
<evidence type="ECO:0000256" key="2">
    <source>
        <dbReference type="SAM" id="SignalP"/>
    </source>
</evidence>
<keyword evidence="2" id="KW-0732">Signal</keyword>
<reference evidence="4" key="1">
    <citation type="submission" date="2022-03" db="EMBL/GenBank/DDBJ databases">
        <title>A functionally conserved STORR gene fusion in Papaver species that diverged 16.8 million years ago.</title>
        <authorList>
            <person name="Catania T."/>
        </authorList>
    </citation>
    <scope>NUCLEOTIDE SEQUENCE</scope>
    <source>
        <strain evidence="4">S-191538</strain>
    </source>
</reference>
<keyword evidence="5" id="KW-1185">Reference proteome</keyword>
<comment type="caution">
    <text evidence="4">The sequence shown here is derived from an EMBL/GenBank/DDBJ whole genome shotgun (WGS) entry which is preliminary data.</text>
</comment>
<dbReference type="EMBL" id="JAJJMA010175974">
    <property type="protein sequence ID" value="MCL7037167.1"/>
    <property type="molecule type" value="Genomic_DNA"/>
</dbReference>
<dbReference type="Pfam" id="PF12819">
    <property type="entry name" value="Malectin_like"/>
    <property type="match status" value="1"/>
</dbReference>
<dbReference type="Proteomes" id="UP001177140">
    <property type="component" value="Unassembled WGS sequence"/>
</dbReference>
<dbReference type="AlphaFoldDB" id="A0AA41SIB9"/>
<feature type="signal peptide" evidence="2">
    <location>
        <begin position="1"/>
        <end position="28"/>
    </location>
</feature>
<dbReference type="InterPro" id="IPR024788">
    <property type="entry name" value="Malectin-like_Carb-bd_dom"/>
</dbReference>
<sequence>MNTLPLNLFLLLVFAHLPCFLVLVPASAKVFLSIDCGSSALKPYTDENSIVWVGDDPYVKTGEVHKVNVPADPANTIFDSKVMDTLRAFPTRNKNCYSIDIAKKPEDNTTPERFLLRTTFYYGNYDNRSSPPSFDLQFNGNHWKHLETTLNDIWYYEVVFSLKKGNNINVCLAQTKPGDVPFISALEVRSLDSDAYSYIPSDYPLIFIDRTAFGTNKFTRYPEDSFDRLWSWIGPPGNTSTLTRVRSNSPSIKLDSVDKPPEMVLRTSLMRMNSSEDIFYRDDQNPKGPINFNAYFSEVIKLDSSQKRSFDIVINNNIDNSMIVPANPVIPPYGGALEVHIVNVTTFNSSFLIDFKRTNDSTLPSLINALEVYIIGGKLVEGTNSKDGNFLPYVYSLIKKTRGCNQLF</sequence>
<evidence type="ECO:0000313" key="5">
    <source>
        <dbReference type="Proteomes" id="UP001177140"/>
    </source>
</evidence>
<proteinExistence type="predicted"/>
<dbReference type="PANTHER" id="PTHR45631:SF44">
    <property type="entry name" value="CARBOHYDRATE-BINDING PROTEIN OF THE ER PROTEIN"/>
    <property type="match status" value="1"/>
</dbReference>
<evidence type="ECO:0000313" key="4">
    <source>
        <dbReference type="EMBL" id="MCL7037167.1"/>
    </source>
</evidence>
<gene>
    <name evidence="4" type="ORF">MKW94_028944</name>
</gene>
<comment type="subcellular location">
    <subcellularLocation>
        <location evidence="1">Membrane</location>
        <topology evidence="1">Single-pass membrane protein</topology>
    </subcellularLocation>
</comment>
<dbReference type="GO" id="GO:0016020">
    <property type="term" value="C:membrane"/>
    <property type="evidence" value="ECO:0007669"/>
    <property type="project" value="UniProtKB-SubCell"/>
</dbReference>
<evidence type="ECO:0000259" key="3">
    <source>
        <dbReference type="Pfam" id="PF12819"/>
    </source>
</evidence>
<dbReference type="PANTHER" id="PTHR45631">
    <property type="entry name" value="OS07G0107800 PROTEIN-RELATED"/>
    <property type="match status" value="1"/>
</dbReference>
<feature type="domain" description="Malectin-like" evidence="3">
    <location>
        <begin position="34"/>
        <end position="374"/>
    </location>
</feature>